<dbReference type="PANTHER" id="PTHR46052">
    <property type="entry name" value="PHOSDUCIN-LIKE PROTEIN"/>
    <property type="match status" value="1"/>
</dbReference>
<dbReference type="Pfam" id="PF02114">
    <property type="entry name" value="Phosducin"/>
    <property type="match status" value="1"/>
</dbReference>
<keyword evidence="5" id="KW-1185">Reference proteome</keyword>
<reference evidence="4 5" key="2">
    <citation type="submission" date="2015-05" db="EMBL/GenBank/DDBJ databases">
        <authorList>
            <person name="Morales-Cruz A."/>
            <person name="Amrine K.C."/>
            <person name="Cantu D."/>
        </authorList>
    </citation>
    <scope>NUCLEOTIDE SEQUENCE [LARGE SCALE GENOMIC DNA]</scope>
    <source>
        <strain evidence="4">UCRPC4</strain>
    </source>
</reference>
<protein>
    <submittedName>
        <fullName evidence="4">Putative phosducin family protein</fullName>
    </submittedName>
</protein>
<feature type="compositionally biased region" description="Low complexity" evidence="2">
    <location>
        <begin position="69"/>
        <end position="81"/>
    </location>
</feature>
<evidence type="ECO:0000259" key="3">
    <source>
        <dbReference type="Pfam" id="PF02114"/>
    </source>
</evidence>
<dbReference type="AlphaFoldDB" id="A0A0G2GXN4"/>
<dbReference type="PANTHER" id="PTHR46052:SF1">
    <property type="entry name" value="PHOSDUCIN-LIKE PROTEIN"/>
    <property type="match status" value="1"/>
</dbReference>
<name>A0A0G2GXN4_PHACM</name>
<organism evidence="4 5">
    <name type="scientific">Phaeomoniella chlamydospora</name>
    <name type="common">Phaeoacremonium chlamydosporum</name>
    <dbReference type="NCBI Taxonomy" id="158046"/>
    <lineage>
        <taxon>Eukaryota</taxon>
        <taxon>Fungi</taxon>
        <taxon>Dikarya</taxon>
        <taxon>Ascomycota</taxon>
        <taxon>Pezizomycotina</taxon>
        <taxon>Eurotiomycetes</taxon>
        <taxon>Chaetothyriomycetidae</taxon>
        <taxon>Phaeomoniellales</taxon>
        <taxon>Phaeomoniellaceae</taxon>
        <taxon>Phaeomoniella</taxon>
    </lineage>
</organism>
<dbReference type="InterPro" id="IPR051499">
    <property type="entry name" value="Phosducin-like_reg"/>
</dbReference>
<dbReference type="InterPro" id="IPR024253">
    <property type="entry name" value="Phosducin_thioredoxin-like_dom"/>
</dbReference>
<evidence type="ECO:0000256" key="2">
    <source>
        <dbReference type="SAM" id="MobiDB-lite"/>
    </source>
</evidence>
<dbReference type="OrthoDB" id="70588at2759"/>
<feature type="domain" description="Phosducin" evidence="3">
    <location>
        <begin position="84"/>
        <end position="270"/>
    </location>
</feature>
<evidence type="ECO:0000313" key="5">
    <source>
        <dbReference type="Proteomes" id="UP000053317"/>
    </source>
</evidence>
<proteinExistence type="inferred from homology"/>
<dbReference type="EMBL" id="LCWF01000019">
    <property type="protein sequence ID" value="KKY27928.1"/>
    <property type="molecule type" value="Genomic_DNA"/>
</dbReference>
<dbReference type="SUPFAM" id="SSF52833">
    <property type="entry name" value="Thioredoxin-like"/>
    <property type="match status" value="1"/>
</dbReference>
<feature type="compositionally biased region" description="Polar residues" evidence="2">
    <location>
        <begin position="116"/>
        <end position="138"/>
    </location>
</feature>
<dbReference type="GO" id="GO:0008277">
    <property type="term" value="P:regulation of G protein-coupled receptor signaling pathway"/>
    <property type="evidence" value="ECO:0007669"/>
    <property type="project" value="InterPro"/>
</dbReference>
<comment type="caution">
    <text evidence="4">The sequence shown here is derived from an EMBL/GenBank/DDBJ whole genome shotgun (WGS) entry which is preliminary data.</text>
</comment>
<feature type="region of interest" description="Disordered" evidence="2">
    <location>
        <begin position="158"/>
        <end position="177"/>
    </location>
</feature>
<dbReference type="InterPro" id="IPR036249">
    <property type="entry name" value="Thioredoxin-like_sf"/>
</dbReference>
<feature type="region of interest" description="Disordered" evidence="2">
    <location>
        <begin position="1"/>
        <end position="89"/>
    </location>
</feature>
<feature type="compositionally biased region" description="Polar residues" evidence="2">
    <location>
        <begin position="158"/>
        <end position="169"/>
    </location>
</feature>
<dbReference type="Proteomes" id="UP000053317">
    <property type="component" value="Unassembled WGS sequence"/>
</dbReference>
<feature type="compositionally biased region" description="Basic and acidic residues" evidence="2">
    <location>
        <begin position="11"/>
        <end position="33"/>
    </location>
</feature>
<evidence type="ECO:0000313" key="4">
    <source>
        <dbReference type="EMBL" id="KKY27928.1"/>
    </source>
</evidence>
<feature type="region of interest" description="Disordered" evidence="2">
    <location>
        <begin position="116"/>
        <end position="145"/>
    </location>
</feature>
<accession>A0A0G2GXN4</accession>
<evidence type="ECO:0000256" key="1">
    <source>
        <dbReference type="ARBA" id="ARBA00009686"/>
    </source>
</evidence>
<gene>
    <name evidence="4" type="ORF">UCRPC4_g00772</name>
</gene>
<comment type="similarity">
    <text evidence="1">Belongs to the phosducin family.</text>
</comment>
<feature type="compositionally biased region" description="Acidic residues" evidence="2">
    <location>
        <begin position="1"/>
        <end position="10"/>
    </location>
</feature>
<sequence length="284" mass="31832">MTSAIAEEELDRYFSSKDHTKSHPEDAERHSLSDEEYNEEEKSGPAYIPNDGEGSDDEDLLDHSNARMSTTTTSTYTLPSTLFDANTGPKGVIADAHAFEKARKKSFRRTLMNMTYNALPKQKSSSTKASNSPDQSGSEGDHDEEEFMRKWRENRLQELQSGVASQRRASPSKRRYGSLDDVDANGYLDAVEKLPSDTIVVVCIYDPESLVSTHVEQSLATLARRYSMTRFIKLHQEIADMDHVGVPAILAYKGGDVFSTIVNIAPELREVEELELLLQQNHVL</sequence>
<dbReference type="Gene3D" id="3.40.30.10">
    <property type="entry name" value="Glutaredoxin"/>
    <property type="match status" value="1"/>
</dbReference>
<dbReference type="InterPro" id="IPR001200">
    <property type="entry name" value="Phosducin"/>
</dbReference>
<dbReference type="CDD" id="cd02987">
    <property type="entry name" value="Phd_like_Phd"/>
    <property type="match status" value="1"/>
</dbReference>
<reference evidence="4 5" key="1">
    <citation type="submission" date="2015-05" db="EMBL/GenBank/DDBJ databases">
        <title>Distinctive expansion of gene families associated with plant cell wall degradation and secondary metabolism in the genomes of grapevine trunk pathogens.</title>
        <authorList>
            <person name="Lawrence D.P."/>
            <person name="Travadon R."/>
            <person name="Rolshausen P.E."/>
            <person name="Baumgartner K."/>
        </authorList>
    </citation>
    <scope>NUCLEOTIDE SEQUENCE [LARGE SCALE GENOMIC DNA]</scope>
    <source>
        <strain evidence="4">UCRPC4</strain>
    </source>
</reference>